<evidence type="ECO:0000256" key="12">
    <source>
        <dbReference type="ARBA" id="ARBA00022958"/>
    </source>
</evidence>
<comment type="cofactor">
    <cofactor evidence="1">
        <name>Mg(2+)</name>
        <dbReference type="ChEBI" id="CHEBI:18420"/>
    </cofactor>
</comment>
<evidence type="ECO:0000256" key="2">
    <source>
        <dbReference type="ARBA" id="ARBA00001958"/>
    </source>
</evidence>
<dbReference type="InterPro" id="IPR022629">
    <property type="entry name" value="S-AdoMet_synt_central"/>
</dbReference>
<evidence type="ECO:0000256" key="9">
    <source>
        <dbReference type="ARBA" id="ARBA00022741"/>
    </source>
</evidence>
<dbReference type="PROSITE" id="PS00376">
    <property type="entry name" value="ADOMET_SYNTHASE_1"/>
    <property type="match status" value="1"/>
</dbReference>
<dbReference type="GO" id="GO:0005524">
    <property type="term" value="F:ATP binding"/>
    <property type="evidence" value="ECO:0007669"/>
    <property type="project" value="UniProtKB-KW"/>
</dbReference>
<comment type="cofactor">
    <cofactor evidence="2">
        <name>K(+)</name>
        <dbReference type="ChEBI" id="CHEBI:29103"/>
    </cofactor>
</comment>
<evidence type="ECO:0000256" key="8">
    <source>
        <dbReference type="ARBA" id="ARBA00022723"/>
    </source>
</evidence>
<dbReference type="Pfam" id="PF02773">
    <property type="entry name" value="S-AdoMet_synt_C"/>
    <property type="match status" value="1"/>
</dbReference>
<dbReference type="PANTHER" id="PTHR11964">
    <property type="entry name" value="S-ADENOSYLMETHIONINE SYNTHETASE"/>
    <property type="match status" value="1"/>
</dbReference>
<dbReference type="Pfam" id="PF00438">
    <property type="entry name" value="S-AdoMet_synt_N"/>
    <property type="match status" value="1"/>
</dbReference>
<evidence type="ECO:0000256" key="10">
    <source>
        <dbReference type="ARBA" id="ARBA00022840"/>
    </source>
</evidence>
<dbReference type="GO" id="GO:0046872">
    <property type="term" value="F:metal ion binding"/>
    <property type="evidence" value="ECO:0007669"/>
    <property type="project" value="UniProtKB-KW"/>
</dbReference>
<dbReference type="PROSITE" id="PS00377">
    <property type="entry name" value="ADOMET_SYNTHASE_2"/>
    <property type="match status" value="1"/>
</dbReference>
<organism evidence="16">
    <name type="scientific">freshwater metagenome</name>
    <dbReference type="NCBI Taxonomy" id="449393"/>
    <lineage>
        <taxon>unclassified sequences</taxon>
        <taxon>metagenomes</taxon>
        <taxon>ecological metagenomes</taxon>
    </lineage>
</organism>
<keyword evidence="7" id="KW-0808">Transferase</keyword>
<evidence type="ECO:0000256" key="4">
    <source>
        <dbReference type="ARBA" id="ARBA00009685"/>
    </source>
</evidence>
<evidence type="ECO:0000256" key="3">
    <source>
        <dbReference type="ARBA" id="ARBA00005224"/>
    </source>
</evidence>
<evidence type="ECO:0000259" key="13">
    <source>
        <dbReference type="Pfam" id="PF00438"/>
    </source>
</evidence>
<evidence type="ECO:0000256" key="11">
    <source>
        <dbReference type="ARBA" id="ARBA00022842"/>
    </source>
</evidence>
<evidence type="ECO:0000256" key="1">
    <source>
        <dbReference type="ARBA" id="ARBA00001946"/>
    </source>
</evidence>
<dbReference type="Pfam" id="PF02772">
    <property type="entry name" value="S-AdoMet_synt_M"/>
    <property type="match status" value="1"/>
</dbReference>
<keyword evidence="11" id="KW-0460">Magnesium</keyword>
<dbReference type="InterPro" id="IPR022628">
    <property type="entry name" value="S-AdoMet_synt_N"/>
</dbReference>
<keyword evidence="9" id="KW-0547">Nucleotide-binding</keyword>
<keyword evidence="12" id="KW-0630">Potassium</keyword>
<dbReference type="SUPFAM" id="SSF55973">
    <property type="entry name" value="S-adenosylmethionine synthetase"/>
    <property type="match status" value="3"/>
</dbReference>
<proteinExistence type="inferred from homology"/>
<dbReference type="GO" id="GO:0006730">
    <property type="term" value="P:one-carbon metabolic process"/>
    <property type="evidence" value="ECO:0007669"/>
    <property type="project" value="UniProtKB-KW"/>
</dbReference>
<dbReference type="GO" id="GO:0006556">
    <property type="term" value="P:S-adenosylmethionine biosynthetic process"/>
    <property type="evidence" value="ECO:0007669"/>
    <property type="project" value="UniProtKB-UniPathway"/>
</dbReference>
<dbReference type="InterPro" id="IPR002133">
    <property type="entry name" value="S-AdoMet_synthetase"/>
</dbReference>
<sequence>MSQRLFTSESVTEGHPDKIADQISDAVLDSLLSQDAASRVAVETLITTGQVHVAGEVTTNGYADVMGIVRDTVLGIGYDSSDKGFDGNTCGVSISIGQQSQDIAQGVDDAYEKRISSSGDPLDLQGAGDQGLMFGYACDDTKELMPLPIWLAHKLAARLSEVRKDGTLPYLRPDGKTQVTIAYDGDKAVALDTVVISSQHSADVDVAKTLTPDVIKHVIDPILAEIDLPRKNLKTLINPTGRFVIGGPMGDAGLTGRKIIVDTYGGMARHGGGAFSGKDPSKVDRSAAYAMRWVAKNVVAAGLARRCEVQVAYAIGKAQPVGLFVETFGTENVPVEKIQQAVLATFDLRPAAVIKDLALLRPIYALTSAYGHFGRELPQFTWEATNRVDALRSATK</sequence>
<dbReference type="InterPro" id="IPR022631">
    <property type="entry name" value="ADOMET_SYNTHASE_CS"/>
</dbReference>
<feature type="domain" description="S-adenosylmethionine synthetase N-terminal" evidence="13">
    <location>
        <begin position="4"/>
        <end position="100"/>
    </location>
</feature>
<dbReference type="FunFam" id="3.30.300.10:FF:000003">
    <property type="entry name" value="S-adenosylmethionine synthase"/>
    <property type="match status" value="1"/>
</dbReference>
<dbReference type="EC" id="2.5.1.6" evidence="5"/>
<feature type="domain" description="S-adenosylmethionine synthetase C-terminal" evidence="15">
    <location>
        <begin position="245"/>
        <end position="383"/>
    </location>
</feature>
<evidence type="ECO:0000313" key="17">
    <source>
        <dbReference type="EMBL" id="CAB4970647.1"/>
    </source>
</evidence>
<accession>A0A6J6XWA5</accession>
<dbReference type="AlphaFoldDB" id="A0A6J6XWA5"/>
<dbReference type="PIRSF" id="PIRSF000497">
    <property type="entry name" value="MAT"/>
    <property type="match status" value="1"/>
</dbReference>
<evidence type="ECO:0000256" key="5">
    <source>
        <dbReference type="ARBA" id="ARBA00012828"/>
    </source>
</evidence>
<dbReference type="EMBL" id="CAFAAR010000021">
    <property type="protein sequence ID" value="CAB4799478.1"/>
    <property type="molecule type" value="Genomic_DNA"/>
</dbReference>
<evidence type="ECO:0000259" key="15">
    <source>
        <dbReference type="Pfam" id="PF02773"/>
    </source>
</evidence>
<reference evidence="16" key="1">
    <citation type="submission" date="2020-05" db="EMBL/GenBank/DDBJ databases">
        <authorList>
            <person name="Chiriac C."/>
            <person name="Salcher M."/>
            <person name="Ghai R."/>
            <person name="Kavagutti S V."/>
        </authorList>
    </citation>
    <scope>NUCLEOTIDE SEQUENCE</scope>
</reference>
<dbReference type="InterPro" id="IPR022630">
    <property type="entry name" value="S-AdoMet_synt_C"/>
</dbReference>
<evidence type="ECO:0000313" key="16">
    <source>
        <dbReference type="EMBL" id="CAB4799478.1"/>
    </source>
</evidence>
<comment type="similarity">
    <text evidence="4">Belongs to the AdoMet synthase family.</text>
</comment>
<protein>
    <recommendedName>
        <fullName evidence="5">methionine adenosyltransferase</fullName>
        <ecNumber evidence="5">2.5.1.6</ecNumber>
    </recommendedName>
</protein>
<evidence type="ECO:0000259" key="14">
    <source>
        <dbReference type="Pfam" id="PF02772"/>
    </source>
</evidence>
<dbReference type="EMBL" id="CAFBOE010000017">
    <property type="protein sequence ID" value="CAB4970647.1"/>
    <property type="molecule type" value="Genomic_DNA"/>
</dbReference>
<dbReference type="HAMAP" id="MF_00086">
    <property type="entry name" value="S_AdoMet_synth1"/>
    <property type="match status" value="1"/>
</dbReference>
<keyword evidence="6" id="KW-0554">One-carbon metabolism</keyword>
<feature type="domain" description="S-adenosylmethionine synthetase central" evidence="14">
    <location>
        <begin position="125"/>
        <end position="243"/>
    </location>
</feature>
<keyword evidence="8" id="KW-0479">Metal-binding</keyword>
<dbReference type="InterPro" id="IPR022636">
    <property type="entry name" value="S-AdoMet_synthetase_sfam"/>
</dbReference>
<dbReference type="CDD" id="cd18079">
    <property type="entry name" value="S-AdoMet_synt"/>
    <property type="match status" value="1"/>
</dbReference>
<dbReference type="UniPathway" id="UPA00315">
    <property type="reaction ID" value="UER00080"/>
</dbReference>
<keyword evidence="10" id="KW-0067">ATP-binding</keyword>
<name>A0A6J6XWA5_9ZZZZ</name>
<evidence type="ECO:0000256" key="7">
    <source>
        <dbReference type="ARBA" id="ARBA00022679"/>
    </source>
</evidence>
<evidence type="ECO:0000256" key="6">
    <source>
        <dbReference type="ARBA" id="ARBA00022563"/>
    </source>
</evidence>
<dbReference type="GO" id="GO:0004478">
    <property type="term" value="F:methionine adenosyltransferase activity"/>
    <property type="evidence" value="ECO:0007669"/>
    <property type="project" value="UniProtKB-EC"/>
</dbReference>
<gene>
    <name evidence="16" type="ORF">UFOPK3056_00405</name>
    <name evidence="17" type="ORF">UFOPK3916_00370</name>
</gene>
<dbReference type="Gene3D" id="3.30.300.10">
    <property type="match status" value="3"/>
</dbReference>
<comment type="pathway">
    <text evidence="3">Amino-acid biosynthesis; S-adenosyl-L-methionine biosynthesis; S-adenosyl-L-methionine from L-methionine: step 1/1.</text>
</comment>
<dbReference type="NCBIfam" id="TIGR01034">
    <property type="entry name" value="metK"/>
    <property type="match status" value="1"/>
</dbReference>